<feature type="modified residue" description="4-aspartylphosphate" evidence="2">
    <location>
        <position position="93"/>
    </location>
</feature>
<dbReference type="CDD" id="cd01948">
    <property type="entry name" value="EAL"/>
    <property type="match status" value="1"/>
</dbReference>
<dbReference type="InterPro" id="IPR001789">
    <property type="entry name" value="Sig_transdc_resp-reg_receiver"/>
</dbReference>
<protein>
    <submittedName>
        <fullName evidence="6">Regulatory protein (GGDEF and EAL domains)</fullName>
    </submittedName>
</protein>
<dbReference type="PROSITE" id="PS50110">
    <property type="entry name" value="RESPONSE_REGULATORY"/>
    <property type="match status" value="1"/>
</dbReference>
<sequence>MTIATKDLKILIIDDNPAIHSDFIKILSTKNSAENVEDATLDSFEKQMFGLKKKPESSLPKFRIVTATQGQDGVAKIAEALHDNDPYALAFVDIRMPPGWDGIETTKKIWQLDPNIQIVICTAYSDYTWEETIQQLGQRENLLILKKPFDSIAVRQLSCALTKKWQLLQESRDYTKLLETQVKERTQSLQESLSVTRGTLEASADGILVMNNTNGLIDYNKNLMHMFHIPKTMMAKNDANALLHHIAGQMENPNDFLKITLRLASKKNNTATNTLRYNKNQVVEIYTQPYKIADKITGRIWCFRDITKRALLEEQLQYQATHDALTRLPNRILLAERLTQTISFARRNKTMFCFLFFDLDRFKLINDSFSHIAGDKLLQEAAKRLQKVMRKEDILARLGGDEFVALLESLANDTQAGKIANKLLQVFNKPFIVNGQEIIVTPSIGIAVFPQDGQTFEELLRSADIAMYNAKEQGGNQFQYYSASLGEKSTARLQLESDLHRAIENKEFFLCYQPQLDLATQKLVSAEALIRWRHPEKGTLLPINFIPLAEETGLILPIGEWVLREACKQNKRWQELGFPKIRVAVNIATKQLKQLNLAHIIKKILLETGLEPQYLELEITENVILTAGEINHIFAQLKKLGVHFALDDFGSGYTLLNHLKIFPIDRIKIDQSYINNINVNHADEVIIQAIITLAKNLKLDVIAEGVESKEQLEFLQSHHCNEIQGHYFCEPLAAQDFEQFLQFPGLVNASQKPAKLDNKN</sequence>
<dbReference type="EMBL" id="UASS01000022">
    <property type="protein sequence ID" value="SPX61545.1"/>
    <property type="molecule type" value="Genomic_DNA"/>
</dbReference>
<dbReference type="STRING" id="453.Lfee_0829"/>
<evidence type="ECO:0000256" key="1">
    <source>
        <dbReference type="ARBA" id="ARBA00001946"/>
    </source>
</evidence>
<feature type="domain" description="EAL" evidence="4">
    <location>
        <begin position="492"/>
        <end position="745"/>
    </location>
</feature>
<comment type="cofactor">
    <cofactor evidence="1">
        <name>Mg(2+)</name>
        <dbReference type="ChEBI" id="CHEBI:18420"/>
    </cofactor>
</comment>
<dbReference type="Proteomes" id="UP000251942">
    <property type="component" value="Unassembled WGS sequence"/>
</dbReference>
<dbReference type="InterPro" id="IPR029787">
    <property type="entry name" value="Nucleotide_cyclase"/>
</dbReference>
<feature type="domain" description="Response regulatory" evidence="3">
    <location>
        <begin position="9"/>
        <end position="162"/>
    </location>
</feature>
<dbReference type="PROSITE" id="PS50887">
    <property type="entry name" value="GGDEF"/>
    <property type="match status" value="1"/>
</dbReference>
<dbReference type="SUPFAM" id="SSF55073">
    <property type="entry name" value="Nucleotide cyclase"/>
    <property type="match status" value="1"/>
</dbReference>
<dbReference type="InterPro" id="IPR035965">
    <property type="entry name" value="PAS-like_dom_sf"/>
</dbReference>
<evidence type="ECO:0000259" key="5">
    <source>
        <dbReference type="PROSITE" id="PS50887"/>
    </source>
</evidence>
<evidence type="ECO:0000259" key="3">
    <source>
        <dbReference type="PROSITE" id="PS50110"/>
    </source>
</evidence>
<dbReference type="InterPro" id="IPR011006">
    <property type="entry name" value="CheY-like_superfamily"/>
</dbReference>
<dbReference type="AlphaFoldDB" id="A0A0W0U3K0"/>
<evidence type="ECO:0000313" key="8">
    <source>
        <dbReference type="Proteomes" id="UP000054698"/>
    </source>
</evidence>
<organism evidence="6 8">
    <name type="scientific">Legionella feeleii</name>
    <dbReference type="NCBI Taxonomy" id="453"/>
    <lineage>
        <taxon>Bacteria</taxon>
        <taxon>Pseudomonadati</taxon>
        <taxon>Pseudomonadota</taxon>
        <taxon>Gammaproteobacteria</taxon>
        <taxon>Legionellales</taxon>
        <taxon>Legionellaceae</taxon>
        <taxon>Legionella</taxon>
    </lineage>
</organism>
<dbReference type="CDD" id="cd01949">
    <property type="entry name" value="GGDEF"/>
    <property type="match status" value="1"/>
</dbReference>
<dbReference type="FunFam" id="3.30.70.270:FF:000001">
    <property type="entry name" value="Diguanylate cyclase domain protein"/>
    <property type="match status" value="1"/>
</dbReference>
<dbReference type="Gene3D" id="3.30.70.270">
    <property type="match status" value="1"/>
</dbReference>
<dbReference type="Gene3D" id="3.20.20.450">
    <property type="entry name" value="EAL domain"/>
    <property type="match status" value="1"/>
</dbReference>
<dbReference type="SMART" id="SM00052">
    <property type="entry name" value="EAL"/>
    <property type="match status" value="1"/>
</dbReference>
<dbReference type="Proteomes" id="UP000054698">
    <property type="component" value="Unassembled WGS sequence"/>
</dbReference>
<dbReference type="InterPro" id="IPR035919">
    <property type="entry name" value="EAL_sf"/>
</dbReference>
<dbReference type="Pfam" id="PF00563">
    <property type="entry name" value="EAL"/>
    <property type="match status" value="1"/>
</dbReference>
<dbReference type="InterPro" id="IPR043128">
    <property type="entry name" value="Rev_trsase/Diguanyl_cyclase"/>
</dbReference>
<evidence type="ECO:0000259" key="4">
    <source>
        <dbReference type="PROSITE" id="PS50883"/>
    </source>
</evidence>
<dbReference type="SMART" id="SM00267">
    <property type="entry name" value="GGDEF"/>
    <property type="match status" value="1"/>
</dbReference>
<dbReference type="PANTHER" id="PTHR44757">
    <property type="entry name" value="DIGUANYLATE CYCLASE DGCP"/>
    <property type="match status" value="1"/>
</dbReference>
<dbReference type="NCBIfam" id="TIGR00254">
    <property type="entry name" value="GGDEF"/>
    <property type="match status" value="1"/>
</dbReference>
<reference evidence="7 9" key="2">
    <citation type="submission" date="2018-06" db="EMBL/GenBank/DDBJ databases">
        <authorList>
            <consortium name="Pathogen Informatics"/>
            <person name="Doyle S."/>
        </authorList>
    </citation>
    <scope>NUCLEOTIDE SEQUENCE [LARGE SCALE GENOMIC DNA]</scope>
    <source>
        <strain evidence="7 9">NCTC12022</strain>
    </source>
</reference>
<evidence type="ECO:0000313" key="9">
    <source>
        <dbReference type="Proteomes" id="UP000251942"/>
    </source>
</evidence>
<dbReference type="PROSITE" id="PS50883">
    <property type="entry name" value="EAL"/>
    <property type="match status" value="1"/>
</dbReference>
<dbReference type="SUPFAM" id="SSF55785">
    <property type="entry name" value="PYP-like sensor domain (PAS domain)"/>
    <property type="match status" value="1"/>
</dbReference>
<dbReference type="Pfam" id="PF00072">
    <property type="entry name" value="Response_reg"/>
    <property type="match status" value="1"/>
</dbReference>
<dbReference type="Gene3D" id="3.40.50.2300">
    <property type="match status" value="1"/>
</dbReference>
<feature type="domain" description="GGDEF" evidence="5">
    <location>
        <begin position="350"/>
        <end position="483"/>
    </location>
</feature>
<reference evidence="6 8" key="1">
    <citation type="submission" date="2015-11" db="EMBL/GenBank/DDBJ databases">
        <title>Genomic analysis of 38 Legionella species identifies large and diverse effector repertoires.</title>
        <authorList>
            <person name="Burstein D."/>
            <person name="Amaro F."/>
            <person name="Zusman T."/>
            <person name="Lifshitz Z."/>
            <person name="Cohen O."/>
            <person name="Gilbert J.A."/>
            <person name="Pupko T."/>
            <person name="Shuman H.A."/>
            <person name="Segal G."/>
        </authorList>
    </citation>
    <scope>NUCLEOTIDE SEQUENCE [LARGE SCALE GENOMIC DNA]</scope>
    <source>
        <strain evidence="6 8">WO-44C</strain>
    </source>
</reference>
<keyword evidence="2" id="KW-0597">Phosphoprotein</keyword>
<dbReference type="InterPro" id="IPR052155">
    <property type="entry name" value="Biofilm_reg_signaling"/>
</dbReference>
<dbReference type="InterPro" id="IPR000160">
    <property type="entry name" value="GGDEF_dom"/>
</dbReference>
<dbReference type="RefSeq" id="WP_058444183.1">
    <property type="nucleotide sequence ID" value="NZ_CAAAHT010000048.1"/>
</dbReference>
<dbReference type="EMBL" id="LNYB01000024">
    <property type="protein sequence ID" value="KTD02321.1"/>
    <property type="molecule type" value="Genomic_DNA"/>
</dbReference>
<name>A0A0W0U3K0_9GAMM</name>
<accession>A0A0W0U3K0</accession>
<proteinExistence type="predicted"/>
<dbReference type="Pfam" id="PF00990">
    <property type="entry name" value="GGDEF"/>
    <property type="match status" value="1"/>
</dbReference>
<dbReference type="SUPFAM" id="SSF141868">
    <property type="entry name" value="EAL domain-like"/>
    <property type="match status" value="1"/>
</dbReference>
<evidence type="ECO:0000256" key="2">
    <source>
        <dbReference type="PROSITE-ProRule" id="PRU00169"/>
    </source>
</evidence>
<evidence type="ECO:0000313" key="7">
    <source>
        <dbReference type="EMBL" id="SPX61545.1"/>
    </source>
</evidence>
<dbReference type="InterPro" id="IPR001633">
    <property type="entry name" value="EAL_dom"/>
</dbReference>
<evidence type="ECO:0000313" key="6">
    <source>
        <dbReference type="EMBL" id="KTD02321.1"/>
    </source>
</evidence>
<dbReference type="PANTHER" id="PTHR44757:SF2">
    <property type="entry name" value="BIOFILM ARCHITECTURE MAINTENANCE PROTEIN MBAA"/>
    <property type="match status" value="1"/>
</dbReference>
<keyword evidence="8" id="KW-1185">Reference proteome</keyword>
<dbReference type="GO" id="GO:0000160">
    <property type="term" value="P:phosphorelay signal transduction system"/>
    <property type="evidence" value="ECO:0007669"/>
    <property type="project" value="InterPro"/>
</dbReference>
<dbReference type="SUPFAM" id="SSF52172">
    <property type="entry name" value="CheY-like"/>
    <property type="match status" value="1"/>
</dbReference>
<dbReference type="Gene3D" id="3.30.450.20">
    <property type="entry name" value="PAS domain"/>
    <property type="match status" value="1"/>
</dbReference>
<dbReference type="PATRIC" id="fig|453.4.peg.896"/>
<gene>
    <name evidence="7" type="primary">cph2_4</name>
    <name evidence="6" type="ORF">Lfee_0829</name>
    <name evidence="7" type="ORF">NCTC12022_02285</name>
</gene>
<dbReference type="GO" id="GO:0003824">
    <property type="term" value="F:catalytic activity"/>
    <property type="evidence" value="ECO:0007669"/>
    <property type="project" value="UniProtKB-ARBA"/>
</dbReference>